<feature type="domain" description="GGDEF" evidence="4">
    <location>
        <begin position="171"/>
        <end position="304"/>
    </location>
</feature>
<sequence length="586" mass="66318">MKLLLIDDNELDRLAIVRTFKKTEWNIQITQASSANSGLAEFETDDFDAVLLDYRLPDMDGLDTLRMLVRNPNHHAAIIILTGATEDEVLEQQCLEAGAQDVLFKSEISHKHLTRAIVHARTRHLLERELYESHQRLRTLAENDSLTGLANRYYFDESLRTAIPRANRLNDQLALLFLDLDNFKIINDSMGHDAGDQLLKEVACRLLHVVRNGDIVCRLGGDEFAILAHNFESQEPVIQLAERILEDLRRPIIIKNTEQYISASIGVATYPDAGNSAGDMLKAADLAMYRAKRDGKNNYHFFSSALHAQVQERIRLEKELRSLIPTDHFLVYYQPIIDAKTLEISGAESLIRWDHPTRGVLPPSEFIGLAEEIGLIVEIDSRSRLKVCQQLSKWRKHNMVPPNFNVRINVCAQMLTDEELYNAIKIDLDKTELPGSCIGLEITESILIENFSTTAELLQQIQNYGVEISVDDFGTGYSSMAYLKALPARTLKIDRTFVQGVPENIDDSRILRAMIVFGKSLNLKIVVEGVETKEQARFCRECGADLLQGYLFSKPVSSEAFEQLLSSHNPDAWKTLLSMDSRIIPN</sequence>
<dbReference type="Pfam" id="PF00990">
    <property type="entry name" value="GGDEF"/>
    <property type="match status" value="1"/>
</dbReference>
<evidence type="ECO:0000259" key="2">
    <source>
        <dbReference type="PROSITE" id="PS50110"/>
    </source>
</evidence>
<evidence type="ECO:0000256" key="1">
    <source>
        <dbReference type="PROSITE-ProRule" id="PRU00169"/>
    </source>
</evidence>
<dbReference type="CDD" id="cd00156">
    <property type="entry name" value="REC"/>
    <property type="match status" value="1"/>
</dbReference>
<name>A0ABQ3AT04_9GAMM</name>
<dbReference type="InterPro" id="IPR043128">
    <property type="entry name" value="Rev_trsase/Diguanyl_cyclase"/>
</dbReference>
<evidence type="ECO:0000259" key="3">
    <source>
        <dbReference type="PROSITE" id="PS50883"/>
    </source>
</evidence>
<dbReference type="Gene3D" id="3.40.50.2300">
    <property type="match status" value="1"/>
</dbReference>
<organism evidence="5 6">
    <name type="scientific">Cellvibrio zantedeschiae</name>
    <dbReference type="NCBI Taxonomy" id="1237077"/>
    <lineage>
        <taxon>Bacteria</taxon>
        <taxon>Pseudomonadati</taxon>
        <taxon>Pseudomonadota</taxon>
        <taxon>Gammaproteobacteria</taxon>
        <taxon>Cellvibrionales</taxon>
        <taxon>Cellvibrionaceae</taxon>
        <taxon>Cellvibrio</taxon>
    </lineage>
</organism>
<dbReference type="InterPro" id="IPR001789">
    <property type="entry name" value="Sig_transdc_resp-reg_receiver"/>
</dbReference>
<dbReference type="SMART" id="SM00267">
    <property type="entry name" value="GGDEF"/>
    <property type="match status" value="1"/>
</dbReference>
<dbReference type="Pfam" id="PF00563">
    <property type="entry name" value="EAL"/>
    <property type="match status" value="1"/>
</dbReference>
<dbReference type="SUPFAM" id="SSF52172">
    <property type="entry name" value="CheY-like"/>
    <property type="match status" value="1"/>
</dbReference>
<dbReference type="CDD" id="cd01949">
    <property type="entry name" value="GGDEF"/>
    <property type="match status" value="1"/>
</dbReference>
<dbReference type="Proteomes" id="UP000619761">
    <property type="component" value="Unassembled WGS sequence"/>
</dbReference>
<evidence type="ECO:0000313" key="6">
    <source>
        <dbReference type="Proteomes" id="UP000619761"/>
    </source>
</evidence>
<dbReference type="EMBL" id="BMYZ01000001">
    <property type="protein sequence ID" value="GGY66865.1"/>
    <property type="molecule type" value="Genomic_DNA"/>
</dbReference>
<dbReference type="InterPro" id="IPR035919">
    <property type="entry name" value="EAL_sf"/>
</dbReference>
<keyword evidence="1" id="KW-0597">Phosphoprotein</keyword>
<proteinExistence type="predicted"/>
<dbReference type="SMART" id="SM00448">
    <property type="entry name" value="REC"/>
    <property type="match status" value="1"/>
</dbReference>
<dbReference type="InterPro" id="IPR011006">
    <property type="entry name" value="CheY-like_superfamily"/>
</dbReference>
<dbReference type="PROSITE" id="PS50883">
    <property type="entry name" value="EAL"/>
    <property type="match status" value="1"/>
</dbReference>
<protein>
    <submittedName>
        <fullName evidence="5">GGDEF domain-containing response regulator</fullName>
    </submittedName>
</protein>
<dbReference type="PANTHER" id="PTHR44757:SF2">
    <property type="entry name" value="BIOFILM ARCHITECTURE MAINTENANCE PROTEIN MBAA"/>
    <property type="match status" value="1"/>
</dbReference>
<dbReference type="PROSITE" id="PS50110">
    <property type="entry name" value="RESPONSE_REGULATORY"/>
    <property type="match status" value="1"/>
</dbReference>
<keyword evidence="6" id="KW-1185">Reference proteome</keyword>
<dbReference type="SUPFAM" id="SSF141868">
    <property type="entry name" value="EAL domain-like"/>
    <property type="match status" value="1"/>
</dbReference>
<dbReference type="InterPro" id="IPR052155">
    <property type="entry name" value="Biofilm_reg_signaling"/>
</dbReference>
<dbReference type="Gene3D" id="3.30.70.270">
    <property type="match status" value="1"/>
</dbReference>
<dbReference type="Pfam" id="PF00072">
    <property type="entry name" value="Response_reg"/>
    <property type="match status" value="1"/>
</dbReference>
<evidence type="ECO:0000259" key="4">
    <source>
        <dbReference type="PROSITE" id="PS50887"/>
    </source>
</evidence>
<dbReference type="InterPro" id="IPR029787">
    <property type="entry name" value="Nucleotide_cyclase"/>
</dbReference>
<dbReference type="SUPFAM" id="SSF55073">
    <property type="entry name" value="Nucleotide cyclase"/>
    <property type="match status" value="1"/>
</dbReference>
<dbReference type="SMART" id="SM00052">
    <property type="entry name" value="EAL"/>
    <property type="match status" value="1"/>
</dbReference>
<dbReference type="InterPro" id="IPR000160">
    <property type="entry name" value="GGDEF_dom"/>
</dbReference>
<feature type="domain" description="EAL" evidence="3">
    <location>
        <begin position="313"/>
        <end position="569"/>
    </location>
</feature>
<gene>
    <name evidence="5" type="ORF">GCM10011613_08620</name>
</gene>
<reference evidence="6" key="1">
    <citation type="journal article" date="2019" name="Int. J. Syst. Evol. Microbiol.">
        <title>The Global Catalogue of Microorganisms (GCM) 10K type strain sequencing project: providing services to taxonomists for standard genome sequencing and annotation.</title>
        <authorList>
            <consortium name="The Broad Institute Genomics Platform"/>
            <consortium name="The Broad Institute Genome Sequencing Center for Infectious Disease"/>
            <person name="Wu L."/>
            <person name="Ma J."/>
        </authorList>
    </citation>
    <scope>NUCLEOTIDE SEQUENCE [LARGE SCALE GENOMIC DNA]</scope>
    <source>
        <strain evidence="6">KCTC 32239</strain>
    </source>
</reference>
<evidence type="ECO:0000313" key="5">
    <source>
        <dbReference type="EMBL" id="GGY66865.1"/>
    </source>
</evidence>
<accession>A0ABQ3AT04</accession>
<dbReference type="NCBIfam" id="TIGR00254">
    <property type="entry name" value="GGDEF"/>
    <property type="match status" value="1"/>
</dbReference>
<feature type="domain" description="Response regulatory" evidence="2">
    <location>
        <begin position="2"/>
        <end position="120"/>
    </location>
</feature>
<dbReference type="InterPro" id="IPR001633">
    <property type="entry name" value="EAL_dom"/>
</dbReference>
<dbReference type="PANTHER" id="PTHR44757">
    <property type="entry name" value="DIGUANYLATE CYCLASE DGCP"/>
    <property type="match status" value="1"/>
</dbReference>
<dbReference type="CDD" id="cd01948">
    <property type="entry name" value="EAL"/>
    <property type="match status" value="1"/>
</dbReference>
<dbReference type="PROSITE" id="PS50887">
    <property type="entry name" value="GGDEF"/>
    <property type="match status" value="1"/>
</dbReference>
<dbReference type="RefSeq" id="WP_189416311.1">
    <property type="nucleotide sequence ID" value="NZ_BMYZ01000001.1"/>
</dbReference>
<comment type="caution">
    <text evidence="5">The sequence shown here is derived from an EMBL/GenBank/DDBJ whole genome shotgun (WGS) entry which is preliminary data.</text>
</comment>
<dbReference type="Gene3D" id="3.20.20.450">
    <property type="entry name" value="EAL domain"/>
    <property type="match status" value="1"/>
</dbReference>
<feature type="modified residue" description="4-aspartylphosphate" evidence="1">
    <location>
        <position position="53"/>
    </location>
</feature>